<dbReference type="GO" id="GO:0004180">
    <property type="term" value="F:carboxypeptidase activity"/>
    <property type="evidence" value="ECO:0007669"/>
    <property type="project" value="UniProtKB-KW"/>
</dbReference>
<evidence type="ECO:0000259" key="2">
    <source>
        <dbReference type="Pfam" id="PF00246"/>
    </source>
</evidence>
<keyword evidence="4" id="KW-1185">Reference proteome</keyword>
<reference evidence="4" key="1">
    <citation type="journal article" date="2019" name="Int. J. Syst. Evol. Microbiol.">
        <title>The Global Catalogue of Microorganisms (GCM) 10K type strain sequencing project: providing services to taxonomists for standard genome sequencing and annotation.</title>
        <authorList>
            <consortium name="The Broad Institute Genomics Platform"/>
            <consortium name="The Broad Institute Genome Sequencing Center for Infectious Disease"/>
            <person name="Wu L."/>
            <person name="Ma J."/>
        </authorList>
    </citation>
    <scope>NUCLEOTIDE SEQUENCE [LARGE SCALE GENOMIC DNA]</scope>
    <source>
        <strain evidence="4">KCTC 42739</strain>
    </source>
</reference>
<keyword evidence="3" id="KW-0378">Hydrolase</keyword>
<dbReference type="EMBL" id="JBHRXP010000007">
    <property type="protein sequence ID" value="MFC3581463.1"/>
    <property type="molecule type" value="Genomic_DNA"/>
</dbReference>
<dbReference type="Gene3D" id="3.40.630.10">
    <property type="entry name" value="Zn peptidases"/>
    <property type="match status" value="1"/>
</dbReference>
<dbReference type="RefSeq" id="WP_261292681.1">
    <property type="nucleotide sequence ID" value="NZ_JANQBK010000001.1"/>
</dbReference>
<keyword evidence="3" id="KW-0645">Protease</keyword>
<organism evidence="3 4">
    <name type="scientific">Sphingomonas hylomeconis</name>
    <dbReference type="NCBI Taxonomy" id="1395958"/>
    <lineage>
        <taxon>Bacteria</taxon>
        <taxon>Pseudomonadati</taxon>
        <taxon>Pseudomonadota</taxon>
        <taxon>Alphaproteobacteria</taxon>
        <taxon>Sphingomonadales</taxon>
        <taxon>Sphingomonadaceae</taxon>
        <taxon>Sphingomonas</taxon>
    </lineage>
</organism>
<protein>
    <submittedName>
        <fullName evidence="3">M14 metallopeptidase family protein</fullName>
        <ecNumber evidence="3">3.4.17.-</ecNumber>
    </submittedName>
</protein>
<dbReference type="CDD" id="cd06240">
    <property type="entry name" value="M14-like"/>
    <property type="match status" value="1"/>
</dbReference>
<sequence>MKLLPLAAALCLAPLAAQAQTAAISTPLQVLGHEMGEDRYVPSYSDLVRYWRTLEGQSDRIRLIDIGATTEGRRQIVAVVSSPENLARLDQYRTISERLGRAEGIDEAGARTLAADGKAVVWVDGGLHASEVEAQTALIQQVYDLVSSDDPEARRIRDNVITLFAPDNPDGQQLVADWYMRIKDPAKREADFQSLPKLYHPYVGHDNNRDFYMAEMAETQNITRILYREWRPQIILNQHQTGPAGTVLFMPPFRDPFNYHYEPLVISSLEELGATLESRLIAENKGGGTTRAGAHYDTWYNGNLRTSAYFHNAVGILIEIIGMPVPIEIPFVPERQIAKNDQPLPIRPQMWAMKQSVAYSLSINRALLGYAAANREKLLFNIWRMGANGIEKGQRDSWTITPDRLAAAHAASAATGAKPVPTRTTGTSAIASTFYDTVLLDPAARDARAYVIPAEQHDFPTAVRFLNALIKLGVQVERATAPFTANGKTWPAGSYVVRSGQAYRAHVLDMFEPQKYPNNFQYPGGPPIPPADASGYTPAFQMGVTFDRVLDRLDAPTAPVAGAITVDPGRIVGTGKAGWLVSHATNNAFILTNRLSKAGVKLAWLRDPVAVAGAPAAAGALWVPYSARAAAIMTRAVTELGLSAEAMEQAPTTARIALARPRVAMIDMYGGLHPTGWLRWILDSYEFPYTIVYPQRLDAGRLRRDFDVLIVPDSAIPNAGSGGEGGMFRGRFTIKQPDPASIPAQYRSWLGAITAERTLPALKAFTAEGGAILGMGSSTSGLIAGLGLTVTDPLAVMRDGKLQSLPRTEFYVPGALLTATADTAQPLAYGLTPKVDLFYDSSPVFKLTGATGTAPVRFVGTSLLHSGWAWHQEKLDGAAAVLDLPVGRGRVFLFGPEIALRAQTQGAFKLLFNAIYLGAAQAPARQ</sequence>
<accession>A0ABV7SWU2</accession>
<evidence type="ECO:0000313" key="3">
    <source>
        <dbReference type="EMBL" id="MFC3581463.1"/>
    </source>
</evidence>
<feature type="signal peptide" evidence="1">
    <location>
        <begin position="1"/>
        <end position="19"/>
    </location>
</feature>
<dbReference type="SUPFAM" id="SSF53187">
    <property type="entry name" value="Zn-dependent exopeptidases"/>
    <property type="match status" value="1"/>
</dbReference>
<evidence type="ECO:0000256" key="1">
    <source>
        <dbReference type="SAM" id="SignalP"/>
    </source>
</evidence>
<feature type="chain" id="PRO_5046791376" evidence="1">
    <location>
        <begin position="20"/>
        <end position="926"/>
    </location>
</feature>
<dbReference type="EC" id="3.4.17.-" evidence="3"/>
<dbReference type="Pfam" id="PF00246">
    <property type="entry name" value="Peptidase_M14"/>
    <property type="match status" value="1"/>
</dbReference>
<keyword evidence="3" id="KW-0121">Carboxypeptidase</keyword>
<dbReference type="InterPro" id="IPR000834">
    <property type="entry name" value="Peptidase_M14"/>
</dbReference>
<name>A0ABV7SWU2_9SPHN</name>
<dbReference type="Proteomes" id="UP001595713">
    <property type="component" value="Unassembled WGS sequence"/>
</dbReference>
<gene>
    <name evidence="3" type="ORF">ACFONA_14925</name>
</gene>
<evidence type="ECO:0000313" key="4">
    <source>
        <dbReference type="Proteomes" id="UP001595713"/>
    </source>
</evidence>
<feature type="domain" description="Peptidase M14" evidence="2">
    <location>
        <begin position="49"/>
        <end position="212"/>
    </location>
</feature>
<comment type="caution">
    <text evidence="3">The sequence shown here is derived from an EMBL/GenBank/DDBJ whole genome shotgun (WGS) entry which is preliminary data.</text>
</comment>
<proteinExistence type="predicted"/>
<keyword evidence="1" id="KW-0732">Signal</keyword>